<dbReference type="AlphaFoldDB" id="A0A6J4T1Y3"/>
<keyword evidence="2" id="KW-0808">Transferase</keyword>
<dbReference type="EC" id="2.3.2.6" evidence="2"/>
<feature type="compositionally biased region" description="Basic and acidic residues" evidence="1">
    <location>
        <begin position="123"/>
        <end position="136"/>
    </location>
</feature>
<feature type="compositionally biased region" description="Basic residues" evidence="1">
    <location>
        <begin position="100"/>
        <end position="122"/>
    </location>
</feature>
<evidence type="ECO:0000313" key="2">
    <source>
        <dbReference type="EMBL" id="CAA9511368.1"/>
    </source>
</evidence>
<gene>
    <name evidence="2" type="ORF">AVDCRST_MAG05-3043</name>
</gene>
<reference evidence="2" key="1">
    <citation type="submission" date="2020-02" db="EMBL/GenBank/DDBJ databases">
        <authorList>
            <person name="Meier V. D."/>
        </authorList>
    </citation>
    <scope>NUCLEOTIDE SEQUENCE</scope>
    <source>
        <strain evidence="2">AVDCRST_MAG05</strain>
    </source>
</reference>
<feature type="compositionally biased region" description="Low complexity" evidence="1">
    <location>
        <begin position="89"/>
        <end position="99"/>
    </location>
</feature>
<accession>A0A6J4T1Y3</accession>
<feature type="non-terminal residue" evidence="2">
    <location>
        <position position="1"/>
    </location>
</feature>
<proteinExistence type="predicted"/>
<feature type="non-terminal residue" evidence="2">
    <location>
        <position position="191"/>
    </location>
</feature>
<evidence type="ECO:0000256" key="1">
    <source>
        <dbReference type="SAM" id="MobiDB-lite"/>
    </source>
</evidence>
<name>A0A6J4T1Y3_9ACTN</name>
<dbReference type="EMBL" id="CADCVM010000339">
    <property type="protein sequence ID" value="CAA9511368.1"/>
    <property type="molecule type" value="Genomic_DNA"/>
</dbReference>
<sequence length="191" mass="21147">VANGGDPRGLLPGRRVPDGRRLRPHRVLPLGPAQRAGLRGPAGLQITRARGPQGRLRGAGERGLRGRGEGLRGPGGDLDQRRDRGRLHAAAPGRQGPQRRGLRQGRRARRRALRRRSGRGLHGRVDVQPRERRLEGMPRPFSWAPARARVRVARLPDPERPPRPHGGQGDTRPRVRPPPPPRPAPRSELRV</sequence>
<keyword evidence="2" id="KW-0012">Acyltransferase</keyword>
<dbReference type="GO" id="GO:0008914">
    <property type="term" value="F:leucyl-tRNA--protein transferase activity"/>
    <property type="evidence" value="ECO:0007669"/>
    <property type="project" value="UniProtKB-EC"/>
</dbReference>
<protein>
    <submittedName>
        <fullName evidence="2">Leucyl/phenylalanyl-tRNA--protein transferase</fullName>
        <ecNumber evidence="2">2.3.2.6</ecNumber>
    </submittedName>
</protein>
<organism evidence="2">
    <name type="scientific">uncultured Rubrobacteraceae bacterium</name>
    <dbReference type="NCBI Taxonomy" id="349277"/>
    <lineage>
        <taxon>Bacteria</taxon>
        <taxon>Bacillati</taxon>
        <taxon>Actinomycetota</taxon>
        <taxon>Rubrobacteria</taxon>
        <taxon>Rubrobacterales</taxon>
        <taxon>Rubrobacteraceae</taxon>
        <taxon>environmental samples</taxon>
    </lineage>
</organism>
<feature type="compositionally biased region" description="Basic and acidic residues" evidence="1">
    <location>
        <begin position="58"/>
        <end position="70"/>
    </location>
</feature>
<feature type="region of interest" description="Disordered" evidence="1">
    <location>
        <begin position="1"/>
        <end position="191"/>
    </location>
</feature>
<feature type="compositionally biased region" description="Low complexity" evidence="1">
    <location>
        <begin position="1"/>
        <end position="14"/>
    </location>
</feature>